<evidence type="ECO:0000313" key="2">
    <source>
        <dbReference type="EMBL" id="HJC86117.1"/>
    </source>
</evidence>
<name>A0A9D2QIF4_9CORY</name>
<comment type="caution">
    <text evidence="2">The sequence shown here is derived from an EMBL/GenBank/DDBJ whole genome shotgun (WGS) entry which is preliminary data.</text>
</comment>
<sequence>MRTVAREAFLPEKQKGSAGFDIALPIGGGSTCSQPNWHPAGSWSARSTG</sequence>
<dbReference type="InterPro" id="IPR029063">
    <property type="entry name" value="SAM-dependent_MTases_sf"/>
</dbReference>
<evidence type="ECO:0000313" key="3">
    <source>
        <dbReference type="Proteomes" id="UP000823858"/>
    </source>
</evidence>
<dbReference type="AlphaFoldDB" id="A0A9D2QIF4"/>
<dbReference type="Proteomes" id="UP000823858">
    <property type="component" value="Unassembled WGS sequence"/>
</dbReference>
<reference evidence="2" key="2">
    <citation type="submission" date="2021-04" db="EMBL/GenBank/DDBJ databases">
        <authorList>
            <person name="Gilroy R."/>
        </authorList>
    </citation>
    <scope>NUCLEOTIDE SEQUENCE</scope>
    <source>
        <strain evidence="2">ChiHjej13B12-4958</strain>
    </source>
</reference>
<protein>
    <submittedName>
        <fullName evidence="2">Uncharacterized protein</fullName>
    </submittedName>
</protein>
<organism evidence="2 3">
    <name type="scientific">Candidatus Corynebacterium faecigallinarum</name>
    <dbReference type="NCBI Taxonomy" id="2838528"/>
    <lineage>
        <taxon>Bacteria</taxon>
        <taxon>Bacillati</taxon>
        <taxon>Actinomycetota</taxon>
        <taxon>Actinomycetes</taxon>
        <taxon>Mycobacteriales</taxon>
        <taxon>Corynebacteriaceae</taxon>
        <taxon>Corynebacterium</taxon>
    </lineage>
</organism>
<gene>
    <name evidence="2" type="ORF">H9751_11385</name>
</gene>
<evidence type="ECO:0000256" key="1">
    <source>
        <dbReference type="SAM" id="MobiDB-lite"/>
    </source>
</evidence>
<feature type="region of interest" description="Disordered" evidence="1">
    <location>
        <begin position="29"/>
        <end position="49"/>
    </location>
</feature>
<dbReference type="EMBL" id="DWVP01000024">
    <property type="protein sequence ID" value="HJC86117.1"/>
    <property type="molecule type" value="Genomic_DNA"/>
</dbReference>
<reference evidence="2" key="1">
    <citation type="journal article" date="2021" name="PeerJ">
        <title>Extensive microbial diversity within the chicken gut microbiome revealed by metagenomics and culture.</title>
        <authorList>
            <person name="Gilroy R."/>
            <person name="Ravi A."/>
            <person name="Getino M."/>
            <person name="Pursley I."/>
            <person name="Horton D.L."/>
            <person name="Alikhan N.F."/>
            <person name="Baker D."/>
            <person name="Gharbi K."/>
            <person name="Hall N."/>
            <person name="Watson M."/>
            <person name="Adriaenssens E.M."/>
            <person name="Foster-Nyarko E."/>
            <person name="Jarju S."/>
            <person name="Secka A."/>
            <person name="Antonio M."/>
            <person name="Oren A."/>
            <person name="Chaudhuri R.R."/>
            <person name="La Ragione R."/>
            <person name="Hildebrand F."/>
            <person name="Pallen M.J."/>
        </authorList>
    </citation>
    <scope>NUCLEOTIDE SEQUENCE</scope>
    <source>
        <strain evidence="2">ChiHjej13B12-4958</strain>
    </source>
</reference>
<accession>A0A9D2QIF4</accession>
<proteinExistence type="predicted"/>
<dbReference type="Gene3D" id="3.40.50.150">
    <property type="entry name" value="Vaccinia Virus protein VP39"/>
    <property type="match status" value="1"/>
</dbReference>